<accession>A0A944CJH4</accession>
<evidence type="ECO:0000256" key="1">
    <source>
        <dbReference type="SAM" id="Phobius"/>
    </source>
</evidence>
<dbReference type="RefSeq" id="WP_213367809.1">
    <property type="nucleotide sequence ID" value="NZ_QTKX01000001.1"/>
</dbReference>
<sequence>MKRKNVLLLLVFIIILTGGMVYWFYLAPPATFPDKEKIKDTLMNRHNRINIAEIQDSIFLDDEHVYIPFTTKTESHGISLWEWKKHEWQLTSLSTGNMPLIWKIEPDDPATHYIMWNLHPKNNLDYLTFYLIKERGYSVTEGKHQYDPGVQMDFRAEVEEQSYGYSPIPPEWQEYVEAENQQMEAMKPDPFFAGFFPPTQYYFGWQSISKNGTIEYPSYPDNNGFGSGGQSTEDLRFLNENEVYQK</sequence>
<keyword evidence="3" id="KW-1185">Reference proteome</keyword>
<organism evidence="2 3">
    <name type="scientific">Mesobacillus boroniphilus</name>
    <dbReference type="NCBI Taxonomy" id="308892"/>
    <lineage>
        <taxon>Bacteria</taxon>
        <taxon>Bacillati</taxon>
        <taxon>Bacillota</taxon>
        <taxon>Bacilli</taxon>
        <taxon>Bacillales</taxon>
        <taxon>Bacillaceae</taxon>
        <taxon>Mesobacillus</taxon>
    </lineage>
</organism>
<proteinExistence type="predicted"/>
<comment type="caution">
    <text evidence="2">The sequence shown here is derived from an EMBL/GenBank/DDBJ whole genome shotgun (WGS) entry which is preliminary data.</text>
</comment>
<keyword evidence="1" id="KW-0812">Transmembrane</keyword>
<keyword evidence="1" id="KW-0472">Membrane</keyword>
<evidence type="ECO:0000313" key="2">
    <source>
        <dbReference type="EMBL" id="MBS8264311.1"/>
    </source>
</evidence>
<feature type="transmembrane region" description="Helical" evidence="1">
    <location>
        <begin position="7"/>
        <end position="25"/>
    </location>
</feature>
<reference evidence="2 3" key="1">
    <citation type="journal article" date="2021" name="Microorganisms">
        <title>Bacterial Dimethylsulfoniopropionate Biosynthesis in the East China Sea.</title>
        <authorList>
            <person name="Liu J."/>
            <person name="Zhang Y."/>
            <person name="Liu J."/>
            <person name="Zhong H."/>
            <person name="Williams B.T."/>
            <person name="Zheng Y."/>
            <person name="Curson A.R.J."/>
            <person name="Sun C."/>
            <person name="Sun H."/>
            <person name="Song D."/>
            <person name="Wagner Mackenzie B."/>
            <person name="Bermejo Martinez A."/>
            <person name="Todd J.D."/>
            <person name="Zhang X.H."/>
        </authorList>
    </citation>
    <scope>NUCLEOTIDE SEQUENCE [LARGE SCALE GENOMIC DNA]</scope>
    <source>
        <strain evidence="2 3">ESS08</strain>
    </source>
</reference>
<keyword evidence="1" id="KW-1133">Transmembrane helix</keyword>
<evidence type="ECO:0000313" key="3">
    <source>
        <dbReference type="Proteomes" id="UP000761411"/>
    </source>
</evidence>
<gene>
    <name evidence="2" type="ORF">DYI25_07670</name>
</gene>
<dbReference type="EMBL" id="QTKX01000001">
    <property type="protein sequence ID" value="MBS8264311.1"/>
    <property type="molecule type" value="Genomic_DNA"/>
</dbReference>
<dbReference type="Proteomes" id="UP000761411">
    <property type="component" value="Unassembled WGS sequence"/>
</dbReference>
<name>A0A944CJH4_9BACI</name>
<protein>
    <submittedName>
        <fullName evidence="2">Uncharacterized protein</fullName>
    </submittedName>
</protein>
<dbReference type="AlphaFoldDB" id="A0A944CJH4"/>